<dbReference type="AlphaFoldDB" id="A0AAD5U2T3"/>
<proteinExistence type="predicted"/>
<name>A0AAD5U2T3_9FUNG</name>
<evidence type="ECO:0000256" key="2">
    <source>
        <dbReference type="ARBA" id="ARBA00022771"/>
    </source>
</evidence>
<dbReference type="GO" id="GO:0043565">
    <property type="term" value="F:sequence-specific DNA binding"/>
    <property type="evidence" value="ECO:0007669"/>
    <property type="project" value="InterPro"/>
</dbReference>
<dbReference type="PANTHER" id="PTHR45658">
    <property type="entry name" value="GATA TRANSCRIPTION FACTOR"/>
    <property type="match status" value="1"/>
</dbReference>
<accession>A0AAD5U2T3</accession>
<feature type="compositionally biased region" description="Low complexity" evidence="4">
    <location>
        <begin position="318"/>
        <end position="332"/>
    </location>
</feature>
<feature type="domain" description="GATA-type" evidence="5">
    <location>
        <begin position="430"/>
        <end position="483"/>
    </location>
</feature>
<dbReference type="InterPro" id="IPR000679">
    <property type="entry name" value="Znf_GATA"/>
</dbReference>
<reference evidence="6" key="1">
    <citation type="submission" date="2020-05" db="EMBL/GenBank/DDBJ databases">
        <title>Phylogenomic resolution of chytrid fungi.</title>
        <authorList>
            <person name="Stajich J.E."/>
            <person name="Amses K."/>
            <person name="Simmons R."/>
            <person name="Seto K."/>
            <person name="Myers J."/>
            <person name="Bonds A."/>
            <person name="Quandt C.A."/>
            <person name="Barry K."/>
            <person name="Liu P."/>
            <person name="Grigoriev I."/>
            <person name="Longcore J.E."/>
            <person name="James T.Y."/>
        </authorList>
    </citation>
    <scope>NUCLEOTIDE SEQUENCE</scope>
    <source>
        <strain evidence="6">JEL0476</strain>
    </source>
</reference>
<sequence>MMMDHQSVEDLNVATMCGLDNSFMWDVQKRAIKLIPIQFSIHFEEIHFSDTISWNIYEEAFTPDEFAIAMAENLGIENNFQFIPAASKSIRTQIDSFVAKNFDVTEEMLPNPKYMNYTFLLKLNIKVQDKLIAEEFEYPLFPTKAESPHMFAWNFCLQVEINPEIYFQIIFHSFLKQICVARLNFDKDFFKDEKKKNNLIFDLNGDFIDNAYKKININLPGAEDLNEYLKSINNNIASPIYVNDTYFVEYTCGQSSFGHGNYTYSLPPLAPHSFNESKLFSGQAPYSQNYLPLLDLTDQMVAPAAEPFLINNNKNKKNVVSSNTSNKVNSQQKTKKKSNSSSNNIQKKPNMTVEPDPALLAAQIKLINTNRRLIENCNNSKNLQSSDGSQNLKRKLESHPNAFNSVKKHRGFGASAKMFNEDCSMDFSESRKNWKCDWCLLSGVFTPTLRKGPLGAKTLCNACGIWFVKRGSLPPERYQESYPERESNLTTVS</sequence>
<feature type="compositionally biased region" description="Low complexity" evidence="4">
    <location>
        <begin position="339"/>
        <end position="350"/>
    </location>
</feature>
<dbReference type="GO" id="GO:0000228">
    <property type="term" value="C:nuclear chromosome"/>
    <property type="evidence" value="ECO:0007669"/>
    <property type="project" value="InterPro"/>
</dbReference>
<keyword evidence="3" id="KW-0862">Zinc</keyword>
<comment type="caution">
    <text evidence="6">The sequence shown here is derived from an EMBL/GenBank/DDBJ whole genome shotgun (WGS) entry which is preliminary data.</text>
</comment>
<dbReference type="InterPro" id="IPR006939">
    <property type="entry name" value="SNF5"/>
</dbReference>
<dbReference type="SMART" id="SM00401">
    <property type="entry name" value="ZnF_GATA"/>
    <property type="match status" value="1"/>
</dbReference>
<evidence type="ECO:0000256" key="1">
    <source>
        <dbReference type="ARBA" id="ARBA00022723"/>
    </source>
</evidence>
<feature type="region of interest" description="Disordered" evidence="4">
    <location>
        <begin position="313"/>
        <end position="354"/>
    </location>
</feature>
<gene>
    <name evidence="6" type="primary">SNR1</name>
    <name evidence="6" type="ORF">HK099_002524</name>
</gene>
<evidence type="ECO:0000313" key="6">
    <source>
        <dbReference type="EMBL" id="KAJ3222249.1"/>
    </source>
</evidence>
<dbReference type="GO" id="GO:0006338">
    <property type="term" value="P:chromatin remodeling"/>
    <property type="evidence" value="ECO:0007669"/>
    <property type="project" value="InterPro"/>
</dbReference>
<evidence type="ECO:0000256" key="3">
    <source>
        <dbReference type="ARBA" id="ARBA00022833"/>
    </source>
</evidence>
<dbReference type="Gene3D" id="3.30.50.10">
    <property type="entry name" value="Erythroid Transcription Factor GATA-1, subunit A"/>
    <property type="match status" value="1"/>
</dbReference>
<organism evidence="6 7">
    <name type="scientific">Clydaea vesicula</name>
    <dbReference type="NCBI Taxonomy" id="447962"/>
    <lineage>
        <taxon>Eukaryota</taxon>
        <taxon>Fungi</taxon>
        <taxon>Fungi incertae sedis</taxon>
        <taxon>Chytridiomycota</taxon>
        <taxon>Chytridiomycota incertae sedis</taxon>
        <taxon>Chytridiomycetes</taxon>
        <taxon>Lobulomycetales</taxon>
        <taxon>Lobulomycetaceae</taxon>
        <taxon>Clydaea</taxon>
    </lineage>
</organism>
<dbReference type="EMBL" id="JADGJW010000184">
    <property type="protein sequence ID" value="KAJ3222249.1"/>
    <property type="molecule type" value="Genomic_DNA"/>
</dbReference>
<protein>
    <submittedName>
        <fullName evidence="6">Snf5- protein 1</fullName>
    </submittedName>
</protein>
<dbReference type="Pfam" id="PF04855">
    <property type="entry name" value="SNF5"/>
    <property type="match status" value="1"/>
</dbReference>
<dbReference type="InterPro" id="IPR051140">
    <property type="entry name" value="GATA_TF"/>
</dbReference>
<dbReference type="CDD" id="cd00202">
    <property type="entry name" value="ZnF_GATA"/>
    <property type="match status" value="1"/>
</dbReference>
<dbReference type="SUPFAM" id="SSF57716">
    <property type="entry name" value="Glucocorticoid receptor-like (DNA-binding domain)"/>
    <property type="match status" value="1"/>
</dbReference>
<dbReference type="InterPro" id="IPR013088">
    <property type="entry name" value="Znf_NHR/GATA"/>
</dbReference>
<keyword evidence="7" id="KW-1185">Reference proteome</keyword>
<dbReference type="PANTHER" id="PTHR45658:SF18">
    <property type="entry name" value="PROTEIN GAT2"/>
    <property type="match status" value="1"/>
</dbReference>
<dbReference type="GO" id="GO:0008270">
    <property type="term" value="F:zinc ion binding"/>
    <property type="evidence" value="ECO:0007669"/>
    <property type="project" value="UniProtKB-KW"/>
</dbReference>
<dbReference type="Proteomes" id="UP001211065">
    <property type="component" value="Unassembled WGS sequence"/>
</dbReference>
<evidence type="ECO:0000259" key="5">
    <source>
        <dbReference type="SMART" id="SM00401"/>
    </source>
</evidence>
<keyword evidence="1" id="KW-0479">Metal-binding</keyword>
<evidence type="ECO:0000313" key="7">
    <source>
        <dbReference type="Proteomes" id="UP001211065"/>
    </source>
</evidence>
<dbReference type="GO" id="GO:0030154">
    <property type="term" value="P:cell differentiation"/>
    <property type="evidence" value="ECO:0007669"/>
    <property type="project" value="TreeGrafter"/>
</dbReference>
<keyword evidence="2" id="KW-0863">Zinc-finger</keyword>
<dbReference type="GO" id="GO:0006355">
    <property type="term" value="P:regulation of DNA-templated transcription"/>
    <property type="evidence" value="ECO:0007669"/>
    <property type="project" value="InterPro"/>
</dbReference>
<evidence type="ECO:0000256" key="4">
    <source>
        <dbReference type="SAM" id="MobiDB-lite"/>
    </source>
</evidence>
<dbReference type="Pfam" id="PF00320">
    <property type="entry name" value="GATA"/>
    <property type="match status" value="1"/>
</dbReference>